<keyword evidence="1" id="KW-0472">Membrane</keyword>
<keyword evidence="1" id="KW-1133">Transmembrane helix</keyword>
<organism evidence="2 3">
    <name type="scientific">Alginatibacterium sediminis</name>
    <dbReference type="NCBI Taxonomy" id="2164068"/>
    <lineage>
        <taxon>Bacteria</taxon>
        <taxon>Pseudomonadati</taxon>
        <taxon>Pseudomonadota</taxon>
        <taxon>Gammaproteobacteria</taxon>
        <taxon>Alteromonadales</taxon>
        <taxon>Alteromonadaceae</taxon>
        <taxon>Alginatibacterium</taxon>
    </lineage>
</organism>
<protein>
    <submittedName>
        <fullName evidence="2">DUF2955 domain-containing protein</fullName>
    </submittedName>
</protein>
<evidence type="ECO:0000256" key="1">
    <source>
        <dbReference type="SAM" id="Phobius"/>
    </source>
</evidence>
<name>A0A420EGF3_9ALTE</name>
<feature type="transmembrane region" description="Helical" evidence="1">
    <location>
        <begin position="140"/>
        <end position="162"/>
    </location>
</feature>
<keyword evidence="3" id="KW-1185">Reference proteome</keyword>
<gene>
    <name evidence="2" type="ORF">DBZ36_04685</name>
</gene>
<dbReference type="Pfam" id="PF11168">
    <property type="entry name" value="DUF2955"/>
    <property type="match status" value="1"/>
</dbReference>
<feature type="transmembrane region" description="Helical" evidence="1">
    <location>
        <begin position="236"/>
        <end position="257"/>
    </location>
</feature>
<proteinExistence type="predicted"/>
<keyword evidence="1" id="KW-0812">Transmembrane</keyword>
<feature type="transmembrane region" description="Helical" evidence="1">
    <location>
        <begin position="316"/>
        <end position="337"/>
    </location>
</feature>
<dbReference type="InterPro" id="IPR022604">
    <property type="entry name" value="DUF2955"/>
</dbReference>
<feature type="transmembrane region" description="Helical" evidence="1">
    <location>
        <begin position="113"/>
        <end position="133"/>
    </location>
</feature>
<feature type="transmembrane region" description="Helical" evidence="1">
    <location>
        <begin position="19"/>
        <end position="52"/>
    </location>
</feature>
<feature type="transmembrane region" description="Helical" evidence="1">
    <location>
        <begin position="203"/>
        <end position="224"/>
    </location>
</feature>
<dbReference type="RefSeq" id="WP_120353763.1">
    <property type="nucleotide sequence ID" value="NZ_RAQO01000004.1"/>
</dbReference>
<reference evidence="2 3" key="1">
    <citation type="submission" date="2018-09" db="EMBL/GenBank/DDBJ databases">
        <authorList>
            <person name="Wang Z."/>
        </authorList>
    </citation>
    <scope>NUCLEOTIDE SEQUENCE [LARGE SCALE GENOMIC DNA]</scope>
    <source>
        <strain evidence="2 3">ALS 81</strain>
    </source>
</reference>
<dbReference type="AlphaFoldDB" id="A0A420EGF3"/>
<dbReference type="OrthoDB" id="6222260at2"/>
<comment type="caution">
    <text evidence="2">The sequence shown here is derived from an EMBL/GenBank/DDBJ whole genome shotgun (WGS) entry which is preliminary data.</text>
</comment>
<feature type="transmembrane region" description="Helical" evidence="1">
    <location>
        <begin position="293"/>
        <end position="310"/>
    </location>
</feature>
<feature type="transmembrane region" description="Helical" evidence="1">
    <location>
        <begin position="263"/>
        <end position="281"/>
    </location>
</feature>
<evidence type="ECO:0000313" key="3">
    <source>
        <dbReference type="Proteomes" id="UP000286482"/>
    </source>
</evidence>
<accession>A0A420EGF3</accession>
<dbReference type="EMBL" id="RAQO01000004">
    <property type="protein sequence ID" value="RKF19758.1"/>
    <property type="molecule type" value="Genomic_DNA"/>
</dbReference>
<feature type="transmembrane region" description="Helical" evidence="1">
    <location>
        <begin position="64"/>
        <end position="83"/>
    </location>
</feature>
<evidence type="ECO:0000313" key="2">
    <source>
        <dbReference type="EMBL" id="RKF19758.1"/>
    </source>
</evidence>
<feature type="transmembrane region" description="Helical" evidence="1">
    <location>
        <begin position="90"/>
        <end position="107"/>
    </location>
</feature>
<sequence>MSTSTGAVNWRQNPYLIKIIRFTFGVTIALVLSSTFQWSLSFIAPLFVAMFLGPPSQPLTWASIRLITLGVAAVLSVGLLIAVATAHIPILCLLLVLSGLYFAYYLGNTGQNPLLVIMLMVGLSIIPMMGVNFRDLALNFTLGFVWNLFLALSLVWLCHTVFPNPISRSANKVITKPKKPAIDKSKASRDALTSTVILSPLLVYFYLFNEMSNVLVLCFAVLFLQNPTAFSSIKASLVSLSINTVACVYAAIIMVVLQMVPHVGFFTVVMAFVCLYFGYKIFLSANGAAHSSALNPILVLIGSTIVTDPSSFDDKLWLRLLQISCVPVYFAFAFHIARAFRPRAKPNAVGSSTIPTE</sequence>
<dbReference type="Proteomes" id="UP000286482">
    <property type="component" value="Unassembled WGS sequence"/>
</dbReference>